<dbReference type="Proteomes" id="UP001054889">
    <property type="component" value="Unassembled WGS sequence"/>
</dbReference>
<dbReference type="EMBL" id="BQKI01000018">
    <property type="protein sequence ID" value="GJN11419.1"/>
    <property type="molecule type" value="Genomic_DNA"/>
</dbReference>
<organism evidence="1 2">
    <name type="scientific">Eleusine coracana subsp. coracana</name>
    <dbReference type="NCBI Taxonomy" id="191504"/>
    <lineage>
        <taxon>Eukaryota</taxon>
        <taxon>Viridiplantae</taxon>
        <taxon>Streptophyta</taxon>
        <taxon>Embryophyta</taxon>
        <taxon>Tracheophyta</taxon>
        <taxon>Spermatophyta</taxon>
        <taxon>Magnoliopsida</taxon>
        <taxon>Liliopsida</taxon>
        <taxon>Poales</taxon>
        <taxon>Poaceae</taxon>
        <taxon>PACMAD clade</taxon>
        <taxon>Chloridoideae</taxon>
        <taxon>Cynodonteae</taxon>
        <taxon>Eleusininae</taxon>
        <taxon>Eleusine</taxon>
    </lineage>
</organism>
<proteinExistence type="predicted"/>
<reference evidence="1" key="1">
    <citation type="journal article" date="2018" name="DNA Res.">
        <title>Multiple hybrid de novo genome assembly of finger millet, an orphan allotetraploid crop.</title>
        <authorList>
            <person name="Hatakeyama M."/>
            <person name="Aluri S."/>
            <person name="Balachadran M.T."/>
            <person name="Sivarajan S.R."/>
            <person name="Patrignani A."/>
            <person name="Gruter S."/>
            <person name="Poveda L."/>
            <person name="Shimizu-Inatsugi R."/>
            <person name="Baeten J."/>
            <person name="Francoijs K.J."/>
            <person name="Nataraja K.N."/>
            <person name="Reddy Y.A.N."/>
            <person name="Phadnis S."/>
            <person name="Ravikumar R.L."/>
            <person name="Schlapbach R."/>
            <person name="Sreeman S.M."/>
            <person name="Shimizu K.K."/>
        </authorList>
    </citation>
    <scope>NUCLEOTIDE SEQUENCE</scope>
</reference>
<dbReference type="AlphaFoldDB" id="A0AAV5DM20"/>
<evidence type="ECO:0000313" key="1">
    <source>
        <dbReference type="EMBL" id="GJN11419.1"/>
    </source>
</evidence>
<comment type="caution">
    <text evidence="1">The sequence shown here is derived from an EMBL/GenBank/DDBJ whole genome shotgun (WGS) entry which is preliminary data.</text>
</comment>
<evidence type="ECO:0000313" key="2">
    <source>
        <dbReference type="Proteomes" id="UP001054889"/>
    </source>
</evidence>
<accession>A0AAV5DM20</accession>
<sequence>MMALELPPGVLAAIDSLRRAYIWVGEEKTSGAMCMVAWDRVAMPKHCGSLGVRDLRAQNQCLLLKLLHHLHSIGDSSWAAWVHEHADIPMMEDDLAGQHWGMLREFMPMYQDLSIVEIDDGATTSF</sequence>
<protein>
    <submittedName>
        <fullName evidence="1">Uncharacterized protein</fullName>
    </submittedName>
</protein>
<keyword evidence="2" id="KW-1185">Reference proteome</keyword>
<reference evidence="1" key="2">
    <citation type="submission" date="2021-12" db="EMBL/GenBank/DDBJ databases">
        <title>Resequencing data analysis of finger millet.</title>
        <authorList>
            <person name="Hatakeyama M."/>
            <person name="Aluri S."/>
            <person name="Balachadran M.T."/>
            <person name="Sivarajan S.R."/>
            <person name="Poveda L."/>
            <person name="Shimizu-Inatsugi R."/>
            <person name="Schlapbach R."/>
            <person name="Sreeman S.M."/>
            <person name="Shimizu K.K."/>
        </authorList>
    </citation>
    <scope>NUCLEOTIDE SEQUENCE</scope>
</reference>
<gene>
    <name evidence="1" type="primary">ga29612</name>
    <name evidence="1" type="ORF">PR202_ga29612</name>
</gene>
<name>A0AAV5DM20_ELECO</name>